<gene>
    <name evidence="1" type="ORF">LRX75_21455</name>
</gene>
<organism evidence="1 2">
    <name type="scientific">Rhizobium quercicola</name>
    <dbReference type="NCBI Taxonomy" id="2901226"/>
    <lineage>
        <taxon>Bacteria</taxon>
        <taxon>Pseudomonadati</taxon>
        <taxon>Pseudomonadota</taxon>
        <taxon>Alphaproteobacteria</taxon>
        <taxon>Hyphomicrobiales</taxon>
        <taxon>Rhizobiaceae</taxon>
        <taxon>Rhizobium/Agrobacterium group</taxon>
        <taxon>Rhizobium</taxon>
    </lineage>
</organism>
<evidence type="ECO:0000313" key="1">
    <source>
        <dbReference type="EMBL" id="MCD7111606.1"/>
    </source>
</evidence>
<accession>A0A9X1NYE5</accession>
<dbReference type="Pfam" id="PF05930">
    <property type="entry name" value="Phage_AlpA"/>
    <property type="match status" value="1"/>
</dbReference>
<proteinExistence type="predicted"/>
<dbReference type="AlphaFoldDB" id="A0A9X1NYE5"/>
<sequence>MFRRRDDNDLAVLVSLNQAAIMTSMSRTMVNAYRTSGRFPAAVDLGDRRIAFVKSEVMEWIQKKIEARIAEQVRSGKS</sequence>
<comment type="caution">
    <text evidence="1">The sequence shown here is derived from an EMBL/GenBank/DDBJ whole genome shotgun (WGS) entry which is preliminary data.</text>
</comment>
<keyword evidence="2" id="KW-1185">Reference proteome</keyword>
<dbReference type="InterPro" id="IPR010260">
    <property type="entry name" value="AlpA"/>
</dbReference>
<reference evidence="1" key="1">
    <citation type="submission" date="2021-12" db="EMBL/GenBank/DDBJ databases">
        <authorList>
            <person name="Li Y."/>
        </authorList>
    </citation>
    <scope>NUCLEOTIDE SEQUENCE</scope>
    <source>
        <strain evidence="1">DKSPLA3</strain>
    </source>
</reference>
<protein>
    <submittedName>
        <fullName evidence="1">AlpA family phage regulatory protein</fullName>
    </submittedName>
</protein>
<evidence type="ECO:0000313" key="2">
    <source>
        <dbReference type="Proteomes" id="UP001139089"/>
    </source>
</evidence>
<name>A0A9X1NYE5_9HYPH</name>
<dbReference type="EMBL" id="JAJOZR010000018">
    <property type="protein sequence ID" value="MCD7111606.1"/>
    <property type="molecule type" value="Genomic_DNA"/>
</dbReference>
<dbReference type="RefSeq" id="WP_231816674.1">
    <property type="nucleotide sequence ID" value="NZ_JAJOZR010000018.1"/>
</dbReference>
<dbReference type="Proteomes" id="UP001139089">
    <property type="component" value="Unassembled WGS sequence"/>
</dbReference>